<evidence type="ECO:0000256" key="2">
    <source>
        <dbReference type="ARBA" id="ARBA00010488"/>
    </source>
</evidence>
<feature type="domain" description="Glycosyltransferase 2-like" evidence="8">
    <location>
        <begin position="5"/>
        <end position="126"/>
    </location>
</feature>
<keyword evidence="5" id="KW-0777">Teichoic acid biosynthesis</keyword>
<dbReference type="InterPro" id="IPR007554">
    <property type="entry name" value="Glycerophosphate_synth"/>
</dbReference>
<dbReference type="Pfam" id="PF04464">
    <property type="entry name" value="Glyphos_transf"/>
    <property type="match status" value="1"/>
</dbReference>
<dbReference type="CDD" id="cd00761">
    <property type="entry name" value="Glyco_tranf_GTA_type"/>
    <property type="match status" value="1"/>
</dbReference>
<name>A0ABT1Q7V5_9ACTN</name>
<evidence type="ECO:0000256" key="3">
    <source>
        <dbReference type="ARBA" id="ARBA00022475"/>
    </source>
</evidence>
<keyword evidence="6" id="KW-0472">Membrane</keyword>
<evidence type="ECO:0000313" key="9">
    <source>
        <dbReference type="EMBL" id="MCQ4084905.1"/>
    </source>
</evidence>
<comment type="caution">
    <text evidence="9">The sequence shown here is derived from an EMBL/GenBank/DDBJ whole genome shotgun (WGS) entry which is preliminary data.</text>
</comment>
<dbReference type="InterPro" id="IPR029044">
    <property type="entry name" value="Nucleotide-diphossugar_trans"/>
</dbReference>
<dbReference type="InterPro" id="IPR043149">
    <property type="entry name" value="TagF_N"/>
</dbReference>
<evidence type="ECO:0000256" key="1">
    <source>
        <dbReference type="ARBA" id="ARBA00004202"/>
    </source>
</evidence>
<dbReference type="InterPro" id="IPR051612">
    <property type="entry name" value="Teichoic_Acid_Biosynth"/>
</dbReference>
<dbReference type="PANTHER" id="PTHR37316">
    <property type="entry name" value="TEICHOIC ACID GLYCEROL-PHOSPHATE PRIMASE"/>
    <property type="match status" value="1"/>
</dbReference>
<dbReference type="PANTHER" id="PTHR37316:SF3">
    <property type="entry name" value="TEICHOIC ACID GLYCEROL-PHOSPHATE TRANSFERASE"/>
    <property type="match status" value="1"/>
</dbReference>
<evidence type="ECO:0000256" key="5">
    <source>
        <dbReference type="ARBA" id="ARBA00022944"/>
    </source>
</evidence>
<evidence type="ECO:0000256" key="6">
    <source>
        <dbReference type="ARBA" id="ARBA00023136"/>
    </source>
</evidence>
<organism evidence="9 10">
    <name type="scientific">Streptomyces humicola</name>
    <dbReference type="NCBI Taxonomy" id="2953240"/>
    <lineage>
        <taxon>Bacteria</taxon>
        <taxon>Bacillati</taxon>
        <taxon>Actinomycetota</taxon>
        <taxon>Actinomycetes</taxon>
        <taxon>Kitasatosporales</taxon>
        <taxon>Streptomycetaceae</taxon>
        <taxon>Streptomyces</taxon>
    </lineage>
</organism>
<evidence type="ECO:0000256" key="4">
    <source>
        <dbReference type="ARBA" id="ARBA00022679"/>
    </source>
</evidence>
<keyword evidence="4" id="KW-0808">Transferase</keyword>
<comment type="similarity">
    <text evidence="2">Belongs to the CDP-glycerol glycerophosphotransferase family.</text>
</comment>
<dbReference type="EMBL" id="JANFNG010000045">
    <property type="protein sequence ID" value="MCQ4084905.1"/>
    <property type="molecule type" value="Genomic_DNA"/>
</dbReference>
<accession>A0ABT1Q7V5</accession>
<dbReference type="SUPFAM" id="SSF53448">
    <property type="entry name" value="Nucleotide-diphospho-sugar transferases"/>
    <property type="match status" value="1"/>
</dbReference>
<dbReference type="Pfam" id="PF00535">
    <property type="entry name" value="Glycos_transf_2"/>
    <property type="match status" value="1"/>
</dbReference>
<reference evidence="9" key="1">
    <citation type="submission" date="2022-06" db="EMBL/GenBank/DDBJ databases">
        <title>Draft genome sequence of Streptomyces sp. RB6PN25 isolated from peat swamp forest in Thailand.</title>
        <authorList>
            <person name="Duangmal K."/>
            <person name="Klaysubun C."/>
        </authorList>
    </citation>
    <scope>NUCLEOTIDE SEQUENCE</scope>
    <source>
        <strain evidence="9">RB6PN25</strain>
    </source>
</reference>
<keyword evidence="3" id="KW-1003">Cell membrane</keyword>
<evidence type="ECO:0000313" key="10">
    <source>
        <dbReference type="Proteomes" id="UP001057702"/>
    </source>
</evidence>
<comment type="subcellular location">
    <subcellularLocation>
        <location evidence="1">Cell membrane</location>
        <topology evidence="1">Peripheral membrane protein</topology>
    </subcellularLocation>
</comment>
<dbReference type="RefSeq" id="WP_255923990.1">
    <property type="nucleotide sequence ID" value="NZ_JANFNG010000045.1"/>
</dbReference>
<dbReference type="Gene3D" id="3.40.50.12580">
    <property type="match status" value="1"/>
</dbReference>
<dbReference type="Gene3D" id="3.40.50.11820">
    <property type="match status" value="1"/>
</dbReference>
<dbReference type="InterPro" id="IPR001173">
    <property type="entry name" value="Glyco_trans_2-like"/>
</dbReference>
<keyword evidence="10" id="KW-1185">Reference proteome</keyword>
<feature type="region of interest" description="Disordered" evidence="7">
    <location>
        <begin position="719"/>
        <end position="740"/>
    </location>
</feature>
<dbReference type="Proteomes" id="UP001057702">
    <property type="component" value="Unassembled WGS sequence"/>
</dbReference>
<dbReference type="InterPro" id="IPR043148">
    <property type="entry name" value="TagF_C"/>
</dbReference>
<sequence>MPRFSVIVVARKVQACLREGLASVLSQSYRDIELIAVDDGSPDGCGEIIDETAAHDTRVRAIRLPQSVGPGPARNAAIERASGDYLLVLDGDDTLAPGSLRAIADRLKRTGDPDVLVFGRVRIPWDGEAVHDEPAGLLADGGPQPFTLAGRPELLRLPAGAKAKAYRREFVTGTGLAFPPGAYEEIPWCFQALLTASSIALLDRVCLHEKQPRVSRLSSCLLGRDGRPRSDIFEQYDRVFAFLAEHPQLSSWHLVLFHRMLDDMTAAWTTPDPLPRTARRAYLGQCAGHYRRHRPASGARSRVPFMLRWRAGRVRRWAGVHGPEAYKSLRAGLLRVYYRIQRLLPLDRNLAVFAAYWNKGYSCNPAAIEAAVRRLAPHIRTAWITSPEYAHTLPDGVRRLHPGSAAFWKVLARATYFVNNVNFTYLLAKRPGQIHLQTHHGTPLKTMGLDLLDHPAAAAGTDFDRLLNHVDRWDYSLTSNRHSTLSWERAYPAAYTTLEYGYPRNDVFQRATADDVSRIRATLGIPSSGIAILYAPTHRDYSKRPVAQLDLGRLARALGPEFTLLTRSHYFYQDPLTTDRDDEGNADEEAGTARIIDVSAHPSVEELCLASDALLTDYSSVMFDYANLDRPIVILATDWETYRAARGTYFDITSEPPGPVARTEEELIGVFTSDAWHGPRSARLRAAFRARFCPYDDGNAAERVVRRVFLAQQEDRLPPVVPLDERRPAPPPSAGSSAPE</sequence>
<dbReference type="SUPFAM" id="SSF53756">
    <property type="entry name" value="UDP-Glycosyltransferase/glycogen phosphorylase"/>
    <property type="match status" value="1"/>
</dbReference>
<feature type="compositionally biased region" description="Basic and acidic residues" evidence="7">
    <location>
        <begin position="719"/>
        <end position="728"/>
    </location>
</feature>
<evidence type="ECO:0000259" key="8">
    <source>
        <dbReference type="Pfam" id="PF00535"/>
    </source>
</evidence>
<protein>
    <submittedName>
        <fullName evidence="9">Bifunctional glycosyltransferase family 2 protein/CDP-glycerol:glycerophosphate glycerophosphotransferase</fullName>
    </submittedName>
</protein>
<dbReference type="Gene3D" id="3.90.550.10">
    <property type="entry name" value="Spore Coat Polysaccharide Biosynthesis Protein SpsA, Chain A"/>
    <property type="match status" value="1"/>
</dbReference>
<proteinExistence type="inferred from homology"/>
<evidence type="ECO:0000256" key="7">
    <source>
        <dbReference type="SAM" id="MobiDB-lite"/>
    </source>
</evidence>
<gene>
    <name evidence="9" type="ORF">NGB36_31150</name>
</gene>